<dbReference type="GO" id="GO:0046872">
    <property type="term" value="F:metal ion binding"/>
    <property type="evidence" value="ECO:0007669"/>
    <property type="project" value="UniProtKB-KW"/>
</dbReference>
<keyword evidence="2" id="KW-0819">tRNA processing</keyword>
<sequence>MKPFEIMEHTADVRLRVQGKGMEEFFTNAVAGLYVLLIAQDTVPEVYETWGQEIPFHVSSKNRETLLVDFLNEALFIAQTKRKVPVRAVFEYITNTHAKGSFISDAHALIQKDVKAVTYHDLKIITNKEGELEVVLTFDI</sequence>
<evidence type="ECO:0000256" key="3">
    <source>
        <dbReference type="ARBA" id="ARBA00022723"/>
    </source>
</evidence>
<comment type="similarity">
    <text evidence="1">Belongs to the archease family.</text>
</comment>
<comment type="caution">
    <text evidence="6">The sequence shown here is derived from an EMBL/GenBank/DDBJ whole genome shotgun (WGS) entry which is preliminary data.</text>
</comment>
<evidence type="ECO:0000259" key="5">
    <source>
        <dbReference type="Pfam" id="PF01951"/>
    </source>
</evidence>
<name>A0A2H0PWJ3_9BACT</name>
<accession>A0A2H0PWJ3</accession>
<dbReference type="PANTHER" id="PTHR12682">
    <property type="entry name" value="ARCHEASE"/>
    <property type="match status" value="1"/>
</dbReference>
<gene>
    <name evidence="6" type="ORF">COV41_01610</name>
</gene>
<organism evidence="6 7">
    <name type="scientific">Candidatus Brennerbacteria bacterium CG11_big_fil_rev_8_21_14_0_20_43_10</name>
    <dbReference type="NCBI Taxonomy" id="1974523"/>
    <lineage>
        <taxon>Bacteria</taxon>
        <taxon>Candidatus Brenneribacteriota</taxon>
    </lineage>
</organism>
<dbReference type="EMBL" id="PCXE01000028">
    <property type="protein sequence ID" value="PIR26377.1"/>
    <property type="molecule type" value="Genomic_DNA"/>
</dbReference>
<dbReference type="Pfam" id="PF01951">
    <property type="entry name" value="Archease"/>
    <property type="match status" value="1"/>
</dbReference>
<reference evidence="6 7" key="1">
    <citation type="submission" date="2017-09" db="EMBL/GenBank/DDBJ databases">
        <title>Depth-based differentiation of microbial function through sediment-hosted aquifers and enrichment of novel symbionts in the deep terrestrial subsurface.</title>
        <authorList>
            <person name="Probst A.J."/>
            <person name="Ladd B."/>
            <person name="Jarett J.K."/>
            <person name="Geller-Mcgrath D.E."/>
            <person name="Sieber C.M."/>
            <person name="Emerson J.B."/>
            <person name="Anantharaman K."/>
            <person name="Thomas B.C."/>
            <person name="Malmstrom R."/>
            <person name="Stieglmeier M."/>
            <person name="Klingl A."/>
            <person name="Woyke T."/>
            <person name="Ryan C.M."/>
            <person name="Banfield J.F."/>
        </authorList>
    </citation>
    <scope>NUCLEOTIDE SEQUENCE [LARGE SCALE GENOMIC DNA]</scope>
    <source>
        <strain evidence="6">CG11_big_fil_rev_8_21_14_0_20_43_10</strain>
    </source>
</reference>
<evidence type="ECO:0000256" key="1">
    <source>
        <dbReference type="ARBA" id="ARBA00007963"/>
    </source>
</evidence>
<dbReference type="SUPFAM" id="SSF69819">
    <property type="entry name" value="MTH1598-like"/>
    <property type="match status" value="1"/>
</dbReference>
<evidence type="ECO:0000313" key="7">
    <source>
        <dbReference type="Proteomes" id="UP000236846"/>
    </source>
</evidence>
<proteinExistence type="inferred from homology"/>
<dbReference type="InterPro" id="IPR023572">
    <property type="entry name" value="Archease_dom"/>
</dbReference>
<feature type="domain" description="Archease" evidence="5">
    <location>
        <begin position="4"/>
        <end position="140"/>
    </location>
</feature>
<evidence type="ECO:0000256" key="4">
    <source>
        <dbReference type="ARBA" id="ARBA00022837"/>
    </source>
</evidence>
<keyword evidence="4" id="KW-0106">Calcium</keyword>
<dbReference type="InterPro" id="IPR036820">
    <property type="entry name" value="Archease_dom_sf"/>
</dbReference>
<dbReference type="Gene3D" id="3.55.10.10">
    <property type="entry name" value="Archease domain"/>
    <property type="match status" value="1"/>
</dbReference>
<dbReference type="Proteomes" id="UP000236846">
    <property type="component" value="Unassembled WGS sequence"/>
</dbReference>
<protein>
    <recommendedName>
        <fullName evidence="5">Archease domain-containing protein</fullName>
    </recommendedName>
</protein>
<dbReference type="InterPro" id="IPR002804">
    <property type="entry name" value="Archease"/>
</dbReference>
<evidence type="ECO:0000313" key="6">
    <source>
        <dbReference type="EMBL" id="PIR26377.1"/>
    </source>
</evidence>
<keyword evidence="3" id="KW-0479">Metal-binding</keyword>
<dbReference type="GO" id="GO:0008033">
    <property type="term" value="P:tRNA processing"/>
    <property type="evidence" value="ECO:0007669"/>
    <property type="project" value="UniProtKB-KW"/>
</dbReference>
<dbReference type="AlphaFoldDB" id="A0A2H0PWJ3"/>
<dbReference type="PANTHER" id="PTHR12682:SF11">
    <property type="entry name" value="PROTEIN ARCHEASE"/>
    <property type="match status" value="1"/>
</dbReference>
<evidence type="ECO:0000256" key="2">
    <source>
        <dbReference type="ARBA" id="ARBA00022694"/>
    </source>
</evidence>